<evidence type="ECO:0000256" key="1">
    <source>
        <dbReference type="SAM" id="MobiDB-lite"/>
    </source>
</evidence>
<accession>A0AAW0TU52</accession>
<reference evidence="2 3" key="1">
    <citation type="submission" date="2023-03" db="EMBL/GenBank/DDBJ databases">
        <title>High-quality genome of Scylla paramamosain provides insights in environmental adaptation.</title>
        <authorList>
            <person name="Zhang L."/>
        </authorList>
    </citation>
    <scope>NUCLEOTIDE SEQUENCE [LARGE SCALE GENOMIC DNA]</scope>
    <source>
        <strain evidence="2">LZ_2023a</strain>
        <tissue evidence="2">Muscle</tissue>
    </source>
</reference>
<comment type="caution">
    <text evidence="2">The sequence shown here is derived from an EMBL/GenBank/DDBJ whole genome shotgun (WGS) entry which is preliminary data.</text>
</comment>
<feature type="region of interest" description="Disordered" evidence="1">
    <location>
        <begin position="140"/>
        <end position="159"/>
    </location>
</feature>
<gene>
    <name evidence="2" type="ORF">O3P69_016916</name>
</gene>
<feature type="region of interest" description="Disordered" evidence="1">
    <location>
        <begin position="315"/>
        <end position="336"/>
    </location>
</feature>
<organism evidence="2 3">
    <name type="scientific">Scylla paramamosain</name>
    <name type="common">Mud crab</name>
    <dbReference type="NCBI Taxonomy" id="85552"/>
    <lineage>
        <taxon>Eukaryota</taxon>
        <taxon>Metazoa</taxon>
        <taxon>Ecdysozoa</taxon>
        <taxon>Arthropoda</taxon>
        <taxon>Crustacea</taxon>
        <taxon>Multicrustacea</taxon>
        <taxon>Malacostraca</taxon>
        <taxon>Eumalacostraca</taxon>
        <taxon>Eucarida</taxon>
        <taxon>Decapoda</taxon>
        <taxon>Pleocyemata</taxon>
        <taxon>Brachyura</taxon>
        <taxon>Eubrachyura</taxon>
        <taxon>Portunoidea</taxon>
        <taxon>Portunidae</taxon>
        <taxon>Portuninae</taxon>
        <taxon>Scylla</taxon>
    </lineage>
</organism>
<protein>
    <submittedName>
        <fullName evidence="2">Uncharacterized protein</fullName>
    </submittedName>
</protein>
<dbReference type="EMBL" id="JARAKH010000024">
    <property type="protein sequence ID" value="KAK8390864.1"/>
    <property type="molecule type" value="Genomic_DNA"/>
</dbReference>
<keyword evidence="3" id="KW-1185">Reference proteome</keyword>
<evidence type="ECO:0000313" key="2">
    <source>
        <dbReference type="EMBL" id="KAK8390864.1"/>
    </source>
</evidence>
<proteinExistence type="predicted"/>
<dbReference type="Proteomes" id="UP001487740">
    <property type="component" value="Unassembled WGS sequence"/>
</dbReference>
<feature type="region of interest" description="Disordered" evidence="1">
    <location>
        <begin position="1"/>
        <end position="70"/>
    </location>
</feature>
<name>A0AAW0TU52_SCYPA</name>
<feature type="region of interest" description="Disordered" evidence="1">
    <location>
        <begin position="290"/>
        <end position="309"/>
    </location>
</feature>
<sequence length="492" mass="51638">MWVAQNTPELQAPMLSGSEEEQSTRRPFEFLTNIFKRRREHDCETETEDEATRPPDITLHGPNDSGPSWAGDDMVSPPRRTPAAGCLEASVTSLEEGGGATAGPVHHTPVKSRDIGIDMEAIRLSRQDNPYLQRVAESQTTLTEEEEAAEDVGGSQQEDRAHLVTQASQEGVLSLSEVHEHLIRSPPPTTLPRTLPKSVFVFPVSKGGDGPNSQSEAAAATTTTTTTTAAAAAATAAATTTTITTTTTTGQNRPSQVLKPVVARQHEDVLDNHLRQILHTQRQLVVARGRPGEGGGVGCSSVPASPAHSRALTRRSPHARTHSEEASVVQNVGGSSEASPVMGLGVGGSGGMSVSAPGMGTVGTGSLSGLAPVMPPGRRQHSSSDLLLNPANPPINNSPTPSPPVLKPISSKTKKGLATATHHPFPGLSLGGDIPMRARHLYISGRLVLLDPACRWLRSGACPEGGSSSTALRLPIRYPHQPASSSTLVDIT</sequence>
<dbReference type="AlphaFoldDB" id="A0AAW0TU52"/>
<evidence type="ECO:0000313" key="3">
    <source>
        <dbReference type="Proteomes" id="UP001487740"/>
    </source>
</evidence>